<gene>
    <name evidence="1" type="ordered locus">Desal_2744</name>
</gene>
<sequence>MPNFPLVHDQLIQDDPGLNFIMSVDLSSIMLFPSPEDLTRLGHYRARCLLKAVPFLIEQCEYKERYIDGVLMTLAEDMYGTWENFTLFVFPESKNIIPDNFLDSAIQKGRIAGMIFQRVMYENMGISEAASDIISRANDIEMIGEYGGDVKNIVNNIWRPRKIVAHWWAALLNFEVTKRGKDYMALDTLVPKDRKSCLKNGLVGFVSVVNQYYSEAVERGVVYKRSRRKLIDPDKAWRIVLV</sequence>
<dbReference type="STRING" id="526222.Desal_2744"/>
<keyword evidence="2" id="KW-1185">Reference proteome</keyword>
<dbReference type="Proteomes" id="UP000002601">
    <property type="component" value="Chromosome"/>
</dbReference>
<dbReference type="EMBL" id="CP001649">
    <property type="protein sequence ID" value="ACS80798.1"/>
    <property type="molecule type" value="Genomic_DNA"/>
</dbReference>
<dbReference type="OrthoDB" id="9946360at2"/>
<dbReference type="RefSeq" id="WP_015852614.1">
    <property type="nucleotide sequence ID" value="NC_012881.1"/>
</dbReference>
<evidence type="ECO:0000313" key="2">
    <source>
        <dbReference type="Proteomes" id="UP000002601"/>
    </source>
</evidence>
<name>C6BZG1_MARSD</name>
<protein>
    <submittedName>
        <fullName evidence="1">Uncharacterized protein</fullName>
    </submittedName>
</protein>
<reference evidence="1 2" key="1">
    <citation type="submission" date="2009-06" db="EMBL/GenBank/DDBJ databases">
        <title>Complete sequence of Desulfovibrio salexigens DSM 2638.</title>
        <authorList>
            <consortium name="US DOE Joint Genome Institute"/>
            <person name="Lucas S."/>
            <person name="Copeland A."/>
            <person name="Lapidus A."/>
            <person name="Glavina del Rio T."/>
            <person name="Tice H."/>
            <person name="Bruce D."/>
            <person name="Goodwin L."/>
            <person name="Pitluck S."/>
            <person name="Munk A.C."/>
            <person name="Brettin T."/>
            <person name="Detter J.C."/>
            <person name="Han C."/>
            <person name="Tapia R."/>
            <person name="Larimer F."/>
            <person name="Land M."/>
            <person name="Hauser L."/>
            <person name="Kyrpides N."/>
            <person name="Anderson I."/>
            <person name="Wall J.D."/>
            <person name="Arkin A.P."/>
            <person name="Dehal P."/>
            <person name="Chivian D."/>
            <person name="Giles B."/>
            <person name="Hazen T.C."/>
        </authorList>
    </citation>
    <scope>NUCLEOTIDE SEQUENCE [LARGE SCALE GENOMIC DNA]</scope>
    <source>
        <strain evidence="2">ATCC 14822 / DSM 2638 / NCIMB 8403 / VKM B-1763</strain>
    </source>
</reference>
<dbReference type="KEGG" id="dsa:Desal_2744"/>
<accession>C6BZG1</accession>
<organism evidence="1 2">
    <name type="scientific">Maridesulfovibrio salexigens (strain ATCC 14822 / DSM 2638 / NCIMB 8403 / VKM B-1763)</name>
    <name type="common">Desulfovibrio salexigens</name>
    <dbReference type="NCBI Taxonomy" id="526222"/>
    <lineage>
        <taxon>Bacteria</taxon>
        <taxon>Pseudomonadati</taxon>
        <taxon>Thermodesulfobacteriota</taxon>
        <taxon>Desulfovibrionia</taxon>
        <taxon>Desulfovibrionales</taxon>
        <taxon>Desulfovibrionaceae</taxon>
        <taxon>Maridesulfovibrio</taxon>
    </lineage>
</organism>
<proteinExistence type="predicted"/>
<dbReference type="HOGENOM" id="CLU_1145724_0_0_7"/>
<evidence type="ECO:0000313" key="1">
    <source>
        <dbReference type="EMBL" id="ACS80798.1"/>
    </source>
</evidence>
<dbReference type="AlphaFoldDB" id="C6BZG1"/>